<dbReference type="CDD" id="cd18808">
    <property type="entry name" value="SF1_C_Upf1"/>
    <property type="match status" value="1"/>
</dbReference>
<dbReference type="InterPro" id="IPR041679">
    <property type="entry name" value="DNA2/NAM7-like_C"/>
</dbReference>
<dbReference type="RefSeq" id="XP_006821681.1">
    <property type="nucleotide sequence ID" value="XM_006821618.1"/>
</dbReference>
<evidence type="ECO:0000259" key="2">
    <source>
        <dbReference type="Pfam" id="PF13087"/>
    </source>
</evidence>
<dbReference type="SUPFAM" id="SSF52540">
    <property type="entry name" value="P-loop containing nucleoside triphosphate hydrolases"/>
    <property type="match status" value="1"/>
</dbReference>
<evidence type="ECO:0000256" key="1">
    <source>
        <dbReference type="SAM" id="MobiDB-lite"/>
    </source>
</evidence>
<evidence type="ECO:0000313" key="4">
    <source>
        <dbReference type="RefSeq" id="XP_006821681.1"/>
    </source>
</evidence>
<dbReference type="InterPro" id="IPR047187">
    <property type="entry name" value="SF1_C_Upf1"/>
</dbReference>
<organism evidence="3 4">
    <name type="scientific">Saccoglossus kowalevskii</name>
    <name type="common">Acorn worm</name>
    <dbReference type="NCBI Taxonomy" id="10224"/>
    <lineage>
        <taxon>Eukaryota</taxon>
        <taxon>Metazoa</taxon>
        <taxon>Hemichordata</taxon>
        <taxon>Enteropneusta</taxon>
        <taxon>Harrimaniidae</taxon>
        <taxon>Saccoglossus</taxon>
    </lineage>
</organism>
<feature type="domain" description="DNA2/NAM7 helicase-like C-terminal" evidence="2">
    <location>
        <begin position="7"/>
        <end position="215"/>
    </location>
</feature>
<accession>A0ABM0MNU0</accession>
<feature type="compositionally biased region" description="Basic and acidic residues" evidence="1">
    <location>
        <begin position="383"/>
        <end position="418"/>
    </location>
</feature>
<feature type="compositionally biased region" description="Basic and acidic residues" evidence="1">
    <location>
        <begin position="425"/>
        <end position="446"/>
    </location>
</feature>
<dbReference type="PANTHER" id="PTHR10887">
    <property type="entry name" value="DNA2/NAM7 HELICASE FAMILY"/>
    <property type="match status" value="1"/>
</dbReference>
<protein>
    <submittedName>
        <fullName evidence="4">Uncharacterized ATP-dependent helicase C29A10.10c-like</fullName>
    </submittedName>
</protein>
<proteinExistence type="predicted"/>
<name>A0ABM0MNU0_SACKO</name>
<dbReference type="Proteomes" id="UP000694865">
    <property type="component" value="Unplaced"/>
</dbReference>
<dbReference type="PANTHER" id="PTHR10887:SF495">
    <property type="entry name" value="HELICASE SENATAXIN ISOFORM X1-RELATED"/>
    <property type="match status" value="1"/>
</dbReference>
<dbReference type="Gene3D" id="3.40.50.300">
    <property type="entry name" value="P-loop containing nucleotide triphosphate hydrolases"/>
    <property type="match status" value="1"/>
</dbReference>
<feature type="region of interest" description="Disordered" evidence="1">
    <location>
        <begin position="280"/>
        <end position="301"/>
    </location>
</feature>
<feature type="compositionally biased region" description="Polar residues" evidence="1">
    <location>
        <begin position="286"/>
        <end position="301"/>
    </location>
</feature>
<keyword evidence="3" id="KW-1185">Reference proteome</keyword>
<evidence type="ECO:0000313" key="3">
    <source>
        <dbReference type="Proteomes" id="UP000694865"/>
    </source>
</evidence>
<dbReference type="InterPro" id="IPR045055">
    <property type="entry name" value="DNA2/NAM7-like"/>
</dbReference>
<feature type="non-terminal residue" evidence="4">
    <location>
        <position position="1"/>
    </location>
</feature>
<dbReference type="GeneID" id="102810397"/>
<dbReference type="InterPro" id="IPR027417">
    <property type="entry name" value="P-loop_NTPase"/>
</dbReference>
<reference evidence="4" key="1">
    <citation type="submission" date="2025-08" db="UniProtKB">
        <authorList>
            <consortium name="RefSeq"/>
        </authorList>
    </citation>
    <scope>IDENTIFICATION</scope>
    <source>
        <tissue evidence="4">Testes</tissue>
    </source>
</reference>
<sequence length="574" mass="65807">HAQNLGYGQSLFERFYNYFKSRPDNPMLMLDRQYRMHKEICHFPAQQFYGGKLSTSRQVCFRQQAGVFQSTGSNVLKRTDEYKFPFHPYKVIDVVRGREVSQRPGHIVNYEEADMIMNILRVVDETQRVINVGIITPYKAQKQHLRLKLRDRNFRGNCQIEINTVDGFQGREKDIIILSCVRAKNATGSIGFVADDQRLNVSLTRAKLSLFILGHLDSLKTCSGWLSLINDAYKRGAIIKALGPNYYEIAKRCRLESWLPAVTASAAISDDCSHHNHVMRKRSSSVDRSNATSGNSFHHNIVKSSSEVRNKSFSHKSDSRSNHECRDVCNMRVASEQSNYQGNKSPAVTEKNLANVVDKLKKKYSSTSKTMLLKEYPIKSTSRSREDSRHCLSGDRGFKANHSDKNPKKRSRSPDDKNSRRHIHSHEFKRQAVDSLSADRSKIDSKQKHKSTVHHHHHRRPGNNKDTSFKKDAKVMRVGKQNGEHLTEGEDLFSGVNVTTNVTQFENCLERQETTNIQHSILRPANRVRYKSQKRVSFSVDVKDNSEESKQKTLIYQCTSLPRDKLPAFQQGTH</sequence>
<feature type="region of interest" description="Disordered" evidence="1">
    <location>
        <begin position="376"/>
        <end position="470"/>
    </location>
</feature>
<feature type="compositionally biased region" description="Basic residues" evidence="1">
    <location>
        <begin position="447"/>
        <end position="462"/>
    </location>
</feature>
<gene>
    <name evidence="4" type="primary">LOC102810397</name>
</gene>
<dbReference type="Pfam" id="PF13087">
    <property type="entry name" value="AAA_12"/>
    <property type="match status" value="1"/>
</dbReference>